<evidence type="ECO:0000313" key="2">
    <source>
        <dbReference type="Proteomes" id="UP000076420"/>
    </source>
</evidence>
<dbReference type="RefSeq" id="XP_013062367.2">
    <property type="nucleotide sequence ID" value="XM_013206913.2"/>
</dbReference>
<dbReference type="VEuPathDB" id="VectorBase:BGLB023907"/>
<organism evidence="1 2">
    <name type="scientific">Biomphalaria glabrata</name>
    <name type="common">Bloodfluke planorb</name>
    <name type="synonym">Freshwater snail</name>
    <dbReference type="NCBI Taxonomy" id="6526"/>
    <lineage>
        <taxon>Eukaryota</taxon>
        <taxon>Metazoa</taxon>
        <taxon>Spiralia</taxon>
        <taxon>Lophotrochozoa</taxon>
        <taxon>Mollusca</taxon>
        <taxon>Gastropoda</taxon>
        <taxon>Heterobranchia</taxon>
        <taxon>Euthyneura</taxon>
        <taxon>Panpulmonata</taxon>
        <taxon>Hygrophila</taxon>
        <taxon>Lymnaeoidea</taxon>
        <taxon>Planorbidae</taxon>
        <taxon>Biomphalaria</taxon>
    </lineage>
</organism>
<sequence>MATSFNCEFETQQMIQKRNISIGLNDHKEIEISLDIEKLEKKTSTGGDLMASVLDALDPDMRNTISKDPRLYHVVNGKENFISKEQNIEAVLICFQEPDPFVLKIRF</sequence>
<dbReference type="KEGG" id="bgt:106051707"/>
<reference evidence="1" key="1">
    <citation type="submission" date="2020-05" db="UniProtKB">
        <authorList>
            <consortium name="EnsemblMetazoa"/>
        </authorList>
    </citation>
    <scope>IDENTIFICATION</scope>
    <source>
        <strain evidence="1">BB02</strain>
    </source>
</reference>
<protein>
    <submittedName>
        <fullName evidence="1">Uncharacterized protein</fullName>
    </submittedName>
</protein>
<dbReference type="EnsemblMetazoa" id="BGLB023907-RB">
    <property type="protein sequence ID" value="BGLB023907-PB"/>
    <property type="gene ID" value="BGLB023907"/>
</dbReference>
<evidence type="ECO:0000313" key="1">
    <source>
        <dbReference type="EnsemblMetazoa" id="BGLB023907-PB"/>
    </source>
</evidence>
<dbReference type="AlphaFoldDB" id="A0A2C9KV82"/>
<dbReference type="Proteomes" id="UP000076420">
    <property type="component" value="Unassembled WGS sequence"/>
</dbReference>
<dbReference type="VEuPathDB" id="VectorBase:BGLAX_049990"/>
<accession>A0A2C9KV82</accession>
<name>A0A2C9KV82_BIOGL</name>
<gene>
    <name evidence="1" type="primary">106051707</name>
</gene>
<dbReference type="OrthoDB" id="10299212at2759"/>
<proteinExistence type="predicted"/>